<name>A0A9N8VQ51_FUNMO</name>
<evidence type="ECO:0000313" key="4">
    <source>
        <dbReference type="EMBL" id="CAG8460509.1"/>
    </source>
</evidence>
<feature type="region of interest" description="Disordered" evidence="2">
    <location>
        <begin position="1"/>
        <end position="90"/>
    </location>
</feature>
<accession>A0A9N8VQ51</accession>
<dbReference type="SMART" id="SM00358">
    <property type="entry name" value="DSRM"/>
    <property type="match status" value="2"/>
</dbReference>
<keyword evidence="5" id="KW-1185">Reference proteome</keyword>
<dbReference type="InterPro" id="IPR014720">
    <property type="entry name" value="dsRBD_dom"/>
</dbReference>
<dbReference type="SUPFAM" id="SSF54768">
    <property type="entry name" value="dsRNA-binding domain-like"/>
    <property type="match status" value="2"/>
</dbReference>
<organism evidence="4 5">
    <name type="scientific">Funneliformis mosseae</name>
    <name type="common">Endomycorrhizal fungus</name>
    <name type="synonym">Glomus mosseae</name>
    <dbReference type="NCBI Taxonomy" id="27381"/>
    <lineage>
        <taxon>Eukaryota</taxon>
        <taxon>Fungi</taxon>
        <taxon>Fungi incertae sedis</taxon>
        <taxon>Mucoromycota</taxon>
        <taxon>Glomeromycotina</taxon>
        <taxon>Glomeromycetes</taxon>
        <taxon>Glomerales</taxon>
        <taxon>Glomeraceae</taxon>
        <taxon>Funneliformis</taxon>
    </lineage>
</organism>
<evidence type="ECO:0000259" key="3">
    <source>
        <dbReference type="PROSITE" id="PS50137"/>
    </source>
</evidence>
<dbReference type="AlphaFoldDB" id="A0A9N8VQ51"/>
<comment type="caution">
    <text evidence="4">The sequence shown here is derived from an EMBL/GenBank/DDBJ whole genome shotgun (WGS) entry which is preliminary data.</text>
</comment>
<dbReference type="Proteomes" id="UP000789375">
    <property type="component" value="Unassembled WGS sequence"/>
</dbReference>
<protein>
    <submittedName>
        <fullName evidence="4">5329_t:CDS:1</fullName>
    </submittedName>
</protein>
<keyword evidence="1" id="KW-0694">RNA-binding</keyword>
<feature type="domain" description="DRBM" evidence="3">
    <location>
        <begin position="95"/>
        <end position="162"/>
    </location>
</feature>
<evidence type="ECO:0000313" key="5">
    <source>
        <dbReference type="Proteomes" id="UP000789375"/>
    </source>
</evidence>
<proteinExistence type="predicted"/>
<dbReference type="EMBL" id="CAJVPP010000244">
    <property type="protein sequence ID" value="CAG8460509.1"/>
    <property type="molecule type" value="Genomic_DNA"/>
</dbReference>
<reference evidence="4" key="1">
    <citation type="submission" date="2021-06" db="EMBL/GenBank/DDBJ databases">
        <authorList>
            <person name="Kallberg Y."/>
            <person name="Tangrot J."/>
            <person name="Rosling A."/>
        </authorList>
    </citation>
    <scope>NUCLEOTIDE SEQUENCE</scope>
    <source>
        <strain evidence="4">87-6 pot B 2015</strain>
    </source>
</reference>
<evidence type="ECO:0000256" key="1">
    <source>
        <dbReference type="PROSITE-ProRule" id="PRU00266"/>
    </source>
</evidence>
<sequence>MSFQVENALGAQPTTYTETKEGTSELGQQQNMNNNNSEETFSDNPTELLEFSQPSAPISSTDSSTVSSSSTLDYNYESSNSSTTSSSDYDTPIINPISFLNTMHQKLNLEPPTYEFSHDPATGHFFCQVNFNNQAYKNTIARPKKQQAKEDAAGIAMQGLSLIMPDFTAAIRQELLVPKSAQWYQKQLMRANKGESKRPCVLLLEFCQMHRLGHPIYNIRDDGRGYYLFDCTIMGRTFNPELALWQKNDAKDHVSTIAFNVLYREFYEKEIVEIQSRLQPYGIPPTSVGIPPSHPPPNVAYSPLHHSMYPNTADGSNYYATAEHASYYATDPNGQVAMYYSNTTMTNASHQRN</sequence>
<dbReference type="GO" id="GO:0003723">
    <property type="term" value="F:RNA binding"/>
    <property type="evidence" value="ECO:0007669"/>
    <property type="project" value="UniProtKB-UniRule"/>
</dbReference>
<gene>
    <name evidence="4" type="ORF">FMOSSE_LOCUS2013</name>
</gene>
<feature type="compositionally biased region" description="Low complexity" evidence="2">
    <location>
        <begin position="59"/>
        <end position="90"/>
    </location>
</feature>
<evidence type="ECO:0000256" key="2">
    <source>
        <dbReference type="SAM" id="MobiDB-lite"/>
    </source>
</evidence>
<dbReference type="PROSITE" id="PS50137">
    <property type="entry name" value="DS_RBD"/>
    <property type="match status" value="1"/>
</dbReference>
<dbReference type="Gene3D" id="3.30.160.20">
    <property type="match status" value="1"/>
</dbReference>